<feature type="domain" description="Sulfotransferase" evidence="3">
    <location>
        <begin position="52"/>
        <end position="303"/>
    </location>
</feature>
<evidence type="ECO:0000256" key="1">
    <source>
        <dbReference type="ARBA" id="ARBA00005771"/>
    </source>
</evidence>
<proteinExistence type="inferred from homology"/>
<dbReference type="EMBL" id="CAJNOR010004604">
    <property type="protein sequence ID" value="CAF1515267.1"/>
    <property type="molecule type" value="Genomic_DNA"/>
</dbReference>
<dbReference type="Proteomes" id="UP000663852">
    <property type="component" value="Unassembled WGS sequence"/>
</dbReference>
<comment type="similarity">
    <text evidence="1">Belongs to the sulfotransferase 1 family.</text>
</comment>
<name>A0A815RYJ8_ADIRI</name>
<dbReference type="InterPro" id="IPR027417">
    <property type="entry name" value="P-loop_NTPase"/>
</dbReference>
<dbReference type="GO" id="GO:0008146">
    <property type="term" value="F:sulfotransferase activity"/>
    <property type="evidence" value="ECO:0007669"/>
    <property type="project" value="InterPro"/>
</dbReference>
<dbReference type="SUPFAM" id="SSF52540">
    <property type="entry name" value="P-loop containing nucleoside triphosphate hydrolases"/>
    <property type="match status" value="1"/>
</dbReference>
<comment type="caution">
    <text evidence="4">The sequence shown here is derived from an EMBL/GenBank/DDBJ whole genome shotgun (WGS) entry which is preliminary data.</text>
</comment>
<evidence type="ECO:0000313" key="5">
    <source>
        <dbReference type="EMBL" id="CAF1515267.1"/>
    </source>
</evidence>
<dbReference type="EMBL" id="CAJNOJ010000559">
    <property type="protein sequence ID" value="CAF1484397.1"/>
    <property type="molecule type" value="Genomic_DNA"/>
</dbReference>
<keyword evidence="2" id="KW-0808">Transferase</keyword>
<protein>
    <recommendedName>
        <fullName evidence="3">Sulfotransferase domain-containing protein</fullName>
    </recommendedName>
</protein>
<evidence type="ECO:0000256" key="2">
    <source>
        <dbReference type="ARBA" id="ARBA00022679"/>
    </source>
</evidence>
<evidence type="ECO:0000259" key="3">
    <source>
        <dbReference type="Pfam" id="PF00685"/>
    </source>
</evidence>
<dbReference type="Pfam" id="PF00685">
    <property type="entry name" value="Sulfotransfer_1"/>
    <property type="match status" value="1"/>
</dbReference>
<evidence type="ECO:0000313" key="7">
    <source>
        <dbReference type="Proteomes" id="UP000663852"/>
    </source>
</evidence>
<dbReference type="AlphaFoldDB" id="A0A815RYJ8"/>
<accession>A0A815RYJ8</accession>
<keyword evidence="6" id="KW-1185">Reference proteome</keyword>
<dbReference type="PANTHER" id="PTHR11783">
    <property type="entry name" value="SULFOTRANSFERASE SULT"/>
    <property type="match status" value="1"/>
</dbReference>
<reference evidence="4" key="1">
    <citation type="submission" date="2021-02" db="EMBL/GenBank/DDBJ databases">
        <authorList>
            <person name="Nowell W R."/>
        </authorList>
    </citation>
    <scope>NUCLEOTIDE SEQUENCE</scope>
</reference>
<dbReference type="Proteomes" id="UP000663828">
    <property type="component" value="Unassembled WGS sequence"/>
</dbReference>
<evidence type="ECO:0000313" key="4">
    <source>
        <dbReference type="EMBL" id="CAF1484397.1"/>
    </source>
</evidence>
<dbReference type="Gene3D" id="3.40.50.300">
    <property type="entry name" value="P-loop containing nucleotide triphosphate hydrolases"/>
    <property type="match status" value="1"/>
</dbReference>
<dbReference type="OrthoDB" id="205623at2759"/>
<gene>
    <name evidence="4" type="ORF">EDS130_LOCUS41633</name>
    <name evidence="5" type="ORF">XAT740_LOCUS40456</name>
</gene>
<evidence type="ECO:0000313" key="6">
    <source>
        <dbReference type="Proteomes" id="UP000663828"/>
    </source>
</evidence>
<dbReference type="InterPro" id="IPR000863">
    <property type="entry name" value="Sulfotransferase_dom"/>
</dbReference>
<organism evidence="4 7">
    <name type="scientific">Adineta ricciae</name>
    <name type="common">Rotifer</name>
    <dbReference type="NCBI Taxonomy" id="249248"/>
    <lineage>
        <taxon>Eukaryota</taxon>
        <taxon>Metazoa</taxon>
        <taxon>Spiralia</taxon>
        <taxon>Gnathifera</taxon>
        <taxon>Rotifera</taxon>
        <taxon>Eurotatoria</taxon>
        <taxon>Bdelloidea</taxon>
        <taxon>Adinetida</taxon>
        <taxon>Adinetidae</taxon>
        <taxon>Adineta</taxon>
    </lineage>
</organism>
<sequence>MHSINDQDINSSNDEISKYSDKYLYHIYNGLCLPPYITPERLEFCQNITPRPNDICFISYPKSGSTWLAYILSCLVCKGMKPSEEFLKKHIIWPEATDCTVAELDQLPDTRIFKSHMPYDQHVIGCQSMPIELSPMKYIYIARNPKDVAVSYYKFEYDKSWSNYHGTWEQWFERFINGHVQRGSWFDHILSWYDHRHSPNLLIIWYEDLFLQFHSTVRQISKFLNRADITDEIIEKIYNDTRFDTMKHDEAFITMNMRDKWEHKNHIGLFFRSGKIGNWKKHFTTEQNNQFDKVFLEKIGGTGLSSITFEVEE</sequence>